<reference evidence="1" key="1">
    <citation type="submission" date="2016-03" db="EMBL/GenBank/DDBJ databases">
        <authorList>
            <person name="Ploux O."/>
        </authorList>
    </citation>
    <scope>NUCLEOTIDE SEQUENCE</scope>
    <source>
        <strain evidence="1">UC10</strain>
    </source>
</reference>
<evidence type="ECO:0008006" key="2">
    <source>
        <dbReference type="Google" id="ProtNLM"/>
    </source>
</evidence>
<dbReference type="EMBL" id="FLTS01000001">
    <property type="protein sequence ID" value="SBV37895.1"/>
    <property type="molecule type" value="Genomic_DNA"/>
</dbReference>
<dbReference type="AlphaFoldDB" id="A0A1Y5Q9G6"/>
<organism evidence="1">
    <name type="scientific">uncultured Stenotrophomonas sp</name>
    <dbReference type="NCBI Taxonomy" id="165438"/>
    <lineage>
        <taxon>Bacteria</taxon>
        <taxon>Pseudomonadati</taxon>
        <taxon>Pseudomonadota</taxon>
        <taxon>Gammaproteobacteria</taxon>
        <taxon>Lysobacterales</taxon>
        <taxon>Lysobacteraceae</taxon>
        <taxon>Stenotrophomonas</taxon>
        <taxon>environmental samples</taxon>
    </lineage>
</organism>
<proteinExistence type="predicted"/>
<dbReference type="InterPro" id="IPR007362">
    <property type="entry name" value="DUF429"/>
</dbReference>
<dbReference type="Pfam" id="PF04250">
    <property type="entry name" value="DUF429"/>
    <property type="match status" value="1"/>
</dbReference>
<sequence>MEQFKDCVGVDGAKSGWIAVWWNAGTLAHHVYPGAWELVEAHRAARVIAVDIPIGLCERNGRQADAEARTFVGGKRASSVFSTPVRGILDATSQAEASRRNREIDGRGFGAQSFAILPKIRQWDELLQQDVDVRQRVREIHPEVSFAALNGGTGCGLVDAKRTFAGAEARANLLGGVFGRDQVMALVRTVPVREAATDDVLDALVALWSAERIASGRAGSLPAPVVPDATGLPAAIWY</sequence>
<name>A0A1Y5Q9G6_9GAMM</name>
<evidence type="ECO:0000313" key="1">
    <source>
        <dbReference type="EMBL" id="SBV37895.1"/>
    </source>
</evidence>
<accession>A0A1Y5Q9G6</accession>
<gene>
    <name evidence="1" type="ORF">STPYR_12838</name>
</gene>
<protein>
    <recommendedName>
        <fullName evidence="2">NUDIX hydrolase</fullName>
    </recommendedName>
</protein>